<evidence type="ECO:0000259" key="4">
    <source>
        <dbReference type="Pfam" id="PF01103"/>
    </source>
</evidence>
<evidence type="ECO:0000256" key="1">
    <source>
        <dbReference type="ARBA" id="ARBA00004370"/>
    </source>
</evidence>
<proteinExistence type="predicted"/>
<dbReference type="EMBL" id="HE663493">
    <property type="protein sequence ID" value="CCG07824.1"/>
    <property type="molecule type" value="Genomic_DNA"/>
</dbReference>
<accession>H6SSE5</accession>
<dbReference type="HOGENOM" id="CLU_018618_0_1_5"/>
<dbReference type="Gene3D" id="3.10.20.310">
    <property type="entry name" value="membrane protein fhac"/>
    <property type="match status" value="1"/>
</dbReference>
<gene>
    <name evidence="5" type="ORF">RSPPHO_01198</name>
</gene>
<evidence type="ECO:0000313" key="5">
    <source>
        <dbReference type="EMBL" id="CCG07824.1"/>
    </source>
</evidence>
<reference evidence="5 6" key="1">
    <citation type="submission" date="2012-02" db="EMBL/GenBank/DDBJ databases">
        <title>Shotgun genome sequence of Phaeospirillum photometricum DSM 122.</title>
        <authorList>
            <person name="Duquesne K."/>
            <person name="Sturgis J."/>
        </authorList>
    </citation>
    <scope>NUCLEOTIDE SEQUENCE [LARGE SCALE GENOMIC DNA]</scope>
    <source>
        <strain evidence="6">DSM122</strain>
    </source>
</reference>
<keyword evidence="6" id="KW-1185">Reference proteome</keyword>
<dbReference type="AlphaFoldDB" id="H6SSE5"/>
<dbReference type="InterPro" id="IPR039910">
    <property type="entry name" value="D15-like"/>
</dbReference>
<evidence type="ECO:0000256" key="2">
    <source>
        <dbReference type="ARBA" id="ARBA00022452"/>
    </source>
</evidence>
<dbReference type="PANTHER" id="PTHR12815">
    <property type="entry name" value="SORTING AND ASSEMBLY MACHINERY SAMM50 PROTEIN FAMILY MEMBER"/>
    <property type="match status" value="1"/>
</dbReference>
<dbReference type="eggNOG" id="COG0729">
    <property type="taxonomic scope" value="Bacteria"/>
</dbReference>
<dbReference type="PANTHER" id="PTHR12815:SF42">
    <property type="entry name" value="BACTERIAL SURFACE ANTIGEN (D15) DOMAIN-CONTAINING PROTEIN"/>
    <property type="match status" value="1"/>
</dbReference>
<keyword evidence="2" id="KW-0812">Transmembrane</keyword>
<feature type="domain" description="Bacterial surface antigen (D15)" evidence="4">
    <location>
        <begin position="385"/>
        <end position="681"/>
    </location>
</feature>
<evidence type="ECO:0000313" key="6">
    <source>
        <dbReference type="Proteomes" id="UP000033220"/>
    </source>
</evidence>
<dbReference type="Pfam" id="PF01103">
    <property type="entry name" value="Omp85"/>
    <property type="match status" value="1"/>
</dbReference>
<sequence>MSFWPCCCWPGRSWAPGPGRGPGRGCAANSCAFCWLWSFYSCVASWLTTSWPRREMCSPWGLFPDVWRERRTIMRSRPPPHLGLLLSIIVVLAGAVRADEPPEEALVYGVSLDVNSEDNSLKPYLERVSRLVSLRDDPPFSGAGLRRRMEADLELFHKALRSRGYYAAATKGAVETGDKPAKVEIQVEAGPLYTLEAVNIEEITPEISTDSPSLWPAERAAQAAGLALGSPALADDVLKGEGTVALGRQREGYPLARVTDRVVVVDHSRKTMKVTYKLESGSRATFGSLRVTGLAEVKESYVLAMRPWQEGELYDERQLREFRRRLSETRLFATLDLAPDTAVDESGRVPIVLVVTEGPPRTISGGLSYGTDQGPGATGRWEHRNFLGGGETLRVEAVGALTQQALTGQFRKPYFLDPRQTLTGTARLAREDQEAYTGYTNEVGVGIERQLSDAWRVTGGVVLDYDRLTWPDDDNDTLHDQSLVGLPFQVVRDTSNSPLDPTTGTRAALGLTPLAGLVSETTTAFLVADLTGSVYQAIWEDRVVLAGRARLSSLLGADLGHVPPNRRLYAGGGGSVRGFGHQRIGPLASDGDPLGGRSAAEIGAELRIRITESIGLVPFLEGGTVGTDPWPTVSESVRWGAGLGVRYHTGFGPIRADIGVPLNPRKDDDSFQVYISLGQAF</sequence>
<dbReference type="KEGG" id="rpm:RSPPHO_01198"/>
<name>H6SSE5_PARPM</name>
<dbReference type="InterPro" id="IPR000184">
    <property type="entry name" value="Bac_surfAg_D15"/>
</dbReference>
<evidence type="ECO:0000256" key="3">
    <source>
        <dbReference type="ARBA" id="ARBA00023136"/>
    </source>
</evidence>
<comment type="subcellular location">
    <subcellularLocation>
        <location evidence="1">Membrane</location>
    </subcellularLocation>
</comment>
<dbReference type="Proteomes" id="UP000033220">
    <property type="component" value="Chromosome DSM 122"/>
</dbReference>
<keyword evidence="2" id="KW-1134">Transmembrane beta strand</keyword>
<organism evidence="5 6">
    <name type="scientific">Pararhodospirillum photometricum DSM 122</name>
    <dbReference type="NCBI Taxonomy" id="1150469"/>
    <lineage>
        <taxon>Bacteria</taxon>
        <taxon>Pseudomonadati</taxon>
        <taxon>Pseudomonadota</taxon>
        <taxon>Alphaproteobacteria</taxon>
        <taxon>Rhodospirillales</taxon>
        <taxon>Rhodospirillaceae</taxon>
        <taxon>Pararhodospirillum</taxon>
    </lineage>
</organism>
<dbReference type="STRING" id="1150469.RSPPHO_01198"/>
<keyword evidence="3" id="KW-0472">Membrane</keyword>
<dbReference type="GO" id="GO:0019867">
    <property type="term" value="C:outer membrane"/>
    <property type="evidence" value="ECO:0007669"/>
    <property type="project" value="InterPro"/>
</dbReference>
<dbReference type="Gene3D" id="2.40.160.50">
    <property type="entry name" value="membrane protein fhac: a member of the omp85/tpsb transporter family"/>
    <property type="match status" value="1"/>
</dbReference>
<protein>
    <submittedName>
        <fullName evidence="5">Surface antigen</fullName>
    </submittedName>
</protein>
<dbReference type="PATRIC" id="fig|1150469.3.peg.1357"/>